<gene>
    <name evidence="1" type="ORF">NQ317_005811</name>
</gene>
<organism evidence="1 2">
    <name type="scientific">Molorchus minor</name>
    <dbReference type="NCBI Taxonomy" id="1323400"/>
    <lineage>
        <taxon>Eukaryota</taxon>
        <taxon>Metazoa</taxon>
        <taxon>Ecdysozoa</taxon>
        <taxon>Arthropoda</taxon>
        <taxon>Hexapoda</taxon>
        <taxon>Insecta</taxon>
        <taxon>Pterygota</taxon>
        <taxon>Neoptera</taxon>
        <taxon>Endopterygota</taxon>
        <taxon>Coleoptera</taxon>
        <taxon>Polyphaga</taxon>
        <taxon>Cucujiformia</taxon>
        <taxon>Chrysomeloidea</taxon>
        <taxon>Cerambycidae</taxon>
        <taxon>Lamiinae</taxon>
        <taxon>Monochamini</taxon>
        <taxon>Molorchus</taxon>
    </lineage>
</organism>
<sequence>MTQDVNSKPARNFTVRSVCEWQYGELGVSGWYSLETKLLLLFGIWRPPVGSYPNKSKKFYKNCIFRYKIIPFKRRSLSPIRPISLNRAANLDSSKAPILNDPLLNMTCRFR</sequence>
<comment type="caution">
    <text evidence="1">The sequence shown here is derived from an EMBL/GenBank/DDBJ whole genome shotgun (WGS) entry which is preliminary data.</text>
</comment>
<dbReference type="Proteomes" id="UP001162164">
    <property type="component" value="Unassembled WGS sequence"/>
</dbReference>
<evidence type="ECO:0000313" key="2">
    <source>
        <dbReference type="Proteomes" id="UP001162164"/>
    </source>
</evidence>
<reference evidence="1" key="1">
    <citation type="journal article" date="2023" name="Insect Mol. Biol.">
        <title>Genome sequencing provides insights into the evolution of gene families encoding plant cell wall-degrading enzymes in longhorned beetles.</title>
        <authorList>
            <person name="Shin N.R."/>
            <person name="Okamura Y."/>
            <person name="Kirsch R."/>
            <person name="Pauchet Y."/>
        </authorList>
    </citation>
    <scope>NUCLEOTIDE SEQUENCE</scope>
    <source>
        <strain evidence="1">MMC_N1</strain>
    </source>
</reference>
<proteinExistence type="predicted"/>
<protein>
    <submittedName>
        <fullName evidence="1">Uncharacterized protein</fullName>
    </submittedName>
</protein>
<keyword evidence="2" id="KW-1185">Reference proteome</keyword>
<name>A0ABQ9JE55_9CUCU</name>
<evidence type="ECO:0000313" key="1">
    <source>
        <dbReference type="EMBL" id="KAJ8975682.1"/>
    </source>
</evidence>
<accession>A0ABQ9JE55</accession>
<dbReference type="EMBL" id="JAPWTJ010000780">
    <property type="protein sequence ID" value="KAJ8975682.1"/>
    <property type="molecule type" value="Genomic_DNA"/>
</dbReference>